<evidence type="ECO:0000259" key="12">
    <source>
        <dbReference type="PROSITE" id="PS50885"/>
    </source>
</evidence>
<dbReference type="InterPro" id="IPR005467">
    <property type="entry name" value="His_kinase_dom"/>
</dbReference>
<evidence type="ECO:0000256" key="5">
    <source>
        <dbReference type="ARBA" id="ARBA00022553"/>
    </source>
</evidence>
<dbReference type="SUPFAM" id="SSF55874">
    <property type="entry name" value="ATPase domain of HSP90 chaperone/DNA topoisomerase II/histidine kinase"/>
    <property type="match status" value="1"/>
</dbReference>
<reference evidence="13" key="1">
    <citation type="submission" date="2020-02" db="EMBL/GenBank/DDBJ databases">
        <authorList>
            <person name="Meier V. D."/>
        </authorList>
    </citation>
    <scope>NUCLEOTIDE SEQUENCE</scope>
    <source>
        <strain evidence="13">AVDCRST_MAG23</strain>
    </source>
</reference>
<evidence type="ECO:0000256" key="3">
    <source>
        <dbReference type="ARBA" id="ARBA00012438"/>
    </source>
</evidence>
<dbReference type="PROSITE" id="PS50885">
    <property type="entry name" value="HAMP"/>
    <property type="match status" value="1"/>
</dbReference>
<dbReference type="CDD" id="cd00082">
    <property type="entry name" value="HisKA"/>
    <property type="match status" value="1"/>
</dbReference>
<dbReference type="SMART" id="SM00388">
    <property type="entry name" value="HisKA"/>
    <property type="match status" value="1"/>
</dbReference>
<feature type="transmembrane region" description="Helical" evidence="10">
    <location>
        <begin position="166"/>
        <end position="189"/>
    </location>
</feature>
<keyword evidence="10" id="KW-1133">Transmembrane helix</keyword>
<gene>
    <name evidence="13" type="ORF">AVDCRST_MAG23-2833</name>
</gene>
<organism evidence="13">
    <name type="scientific">uncultured Sphingosinicella sp</name>
    <dbReference type="NCBI Taxonomy" id="478748"/>
    <lineage>
        <taxon>Bacteria</taxon>
        <taxon>Pseudomonadati</taxon>
        <taxon>Pseudomonadota</taxon>
        <taxon>Alphaproteobacteria</taxon>
        <taxon>Sphingomonadales</taxon>
        <taxon>Sphingosinicellaceae</taxon>
        <taxon>Sphingosinicella</taxon>
        <taxon>environmental samples</taxon>
    </lineage>
</organism>
<protein>
    <recommendedName>
        <fullName evidence="3">histidine kinase</fullName>
        <ecNumber evidence="3">2.7.13.3</ecNumber>
    </recommendedName>
</protein>
<dbReference type="InterPro" id="IPR036890">
    <property type="entry name" value="HATPase_C_sf"/>
</dbReference>
<dbReference type="Gene3D" id="1.10.287.130">
    <property type="match status" value="1"/>
</dbReference>
<keyword evidence="10" id="KW-0472">Membrane</keyword>
<keyword evidence="7" id="KW-0547">Nucleotide-binding</keyword>
<dbReference type="PROSITE" id="PS50109">
    <property type="entry name" value="HIS_KIN"/>
    <property type="match status" value="1"/>
</dbReference>
<keyword evidence="9" id="KW-0067">ATP-binding</keyword>
<dbReference type="Pfam" id="PF00672">
    <property type="entry name" value="HAMP"/>
    <property type="match status" value="1"/>
</dbReference>
<dbReference type="SUPFAM" id="SSF47384">
    <property type="entry name" value="Homodimeric domain of signal transducing histidine kinase"/>
    <property type="match status" value="1"/>
</dbReference>
<dbReference type="SMART" id="SM00304">
    <property type="entry name" value="HAMP"/>
    <property type="match status" value="1"/>
</dbReference>
<dbReference type="EMBL" id="CADCWD010000095">
    <property type="protein sequence ID" value="CAA9549274.1"/>
    <property type="molecule type" value="Genomic_DNA"/>
</dbReference>
<evidence type="ECO:0000256" key="1">
    <source>
        <dbReference type="ARBA" id="ARBA00000085"/>
    </source>
</evidence>
<dbReference type="SUPFAM" id="SSF158472">
    <property type="entry name" value="HAMP domain-like"/>
    <property type="match status" value="1"/>
</dbReference>
<dbReference type="EC" id="2.7.13.3" evidence="3"/>
<evidence type="ECO:0000256" key="8">
    <source>
        <dbReference type="ARBA" id="ARBA00022777"/>
    </source>
</evidence>
<keyword evidence="5" id="KW-0597">Phosphoprotein</keyword>
<dbReference type="InterPro" id="IPR036097">
    <property type="entry name" value="HisK_dim/P_sf"/>
</dbReference>
<evidence type="ECO:0000256" key="10">
    <source>
        <dbReference type="SAM" id="Phobius"/>
    </source>
</evidence>
<evidence type="ECO:0000313" key="13">
    <source>
        <dbReference type="EMBL" id="CAA9549274.1"/>
    </source>
</evidence>
<evidence type="ECO:0000256" key="4">
    <source>
        <dbReference type="ARBA" id="ARBA00022475"/>
    </source>
</evidence>
<dbReference type="GO" id="GO:0005886">
    <property type="term" value="C:plasma membrane"/>
    <property type="evidence" value="ECO:0007669"/>
    <property type="project" value="UniProtKB-SubCell"/>
</dbReference>
<keyword evidence="8" id="KW-0418">Kinase</keyword>
<dbReference type="PANTHER" id="PTHR44936">
    <property type="entry name" value="SENSOR PROTEIN CREC"/>
    <property type="match status" value="1"/>
</dbReference>
<sequence>MRRWLPKSLVGQVILLIALALLAAQAVNFALLLNEGQRARLAQSETPALSRLVGAAQALSAAPIAQRDMLARRLSGGGTRFNIAERSNVERRNLTRDADLEQRLTAALTEAGVKTAAVMADEAKLRRQRADDQAPGVRRLLIASVLLPDGSWLNGRLTLRRPDSGFAWRLLAATLALYAIVLGAVLLIARRLARPLAEMTSAAESFRGRDAGFQIRPHGPADLRRLAEALNDMRARVVELLADKDRMIGAIGHDLRTPLASLRIRAESVPDEAERARMVATIEDLDQTLDDILALARAGQPSEAARPVDVAALVEAVAEEFVDLGKDVAFEPAERLVATIRPNSLKRAVRNLIENAVKYGERASVGVVEEPGTLRILIEDDGPGIASAELDRVTDPFYRLEPSRSRLTGGSGLGLAIARTIAEAHGGRLELSNRPEGGLAASILLPAAGAA</sequence>
<evidence type="ECO:0000259" key="11">
    <source>
        <dbReference type="PROSITE" id="PS50109"/>
    </source>
</evidence>
<dbReference type="InterPro" id="IPR004358">
    <property type="entry name" value="Sig_transdc_His_kin-like_C"/>
</dbReference>
<dbReference type="InterPro" id="IPR050980">
    <property type="entry name" value="2C_sensor_his_kinase"/>
</dbReference>
<dbReference type="InterPro" id="IPR003594">
    <property type="entry name" value="HATPase_dom"/>
</dbReference>
<dbReference type="CDD" id="cd00075">
    <property type="entry name" value="HATPase"/>
    <property type="match status" value="1"/>
</dbReference>
<evidence type="ECO:0000256" key="2">
    <source>
        <dbReference type="ARBA" id="ARBA00004651"/>
    </source>
</evidence>
<evidence type="ECO:0000256" key="9">
    <source>
        <dbReference type="ARBA" id="ARBA00022840"/>
    </source>
</evidence>
<dbReference type="Pfam" id="PF00512">
    <property type="entry name" value="HisKA"/>
    <property type="match status" value="1"/>
</dbReference>
<evidence type="ECO:0000256" key="7">
    <source>
        <dbReference type="ARBA" id="ARBA00022741"/>
    </source>
</evidence>
<comment type="catalytic activity">
    <reaction evidence="1">
        <text>ATP + protein L-histidine = ADP + protein N-phospho-L-histidine.</text>
        <dbReference type="EC" id="2.7.13.3"/>
    </reaction>
</comment>
<dbReference type="Gene3D" id="3.30.565.10">
    <property type="entry name" value="Histidine kinase-like ATPase, C-terminal domain"/>
    <property type="match status" value="1"/>
</dbReference>
<keyword evidence="4" id="KW-1003">Cell membrane</keyword>
<comment type="subcellular location">
    <subcellularLocation>
        <location evidence="2">Cell membrane</location>
        <topology evidence="2">Multi-pass membrane protein</topology>
    </subcellularLocation>
</comment>
<dbReference type="CDD" id="cd06225">
    <property type="entry name" value="HAMP"/>
    <property type="match status" value="1"/>
</dbReference>
<dbReference type="PANTHER" id="PTHR44936:SF10">
    <property type="entry name" value="SENSOR PROTEIN RSTB"/>
    <property type="match status" value="1"/>
</dbReference>
<dbReference type="PRINTS" id="PR00344">
    <property type="entry name" value="BCTRLSENSOR"/>
</dbReference>
<accession>A0A6J4UFC4</accession>
<dbReference type="GO" id="GO:0005524">
    <property type="term" value="F:ATP binding"/>
    <property type="evidence" value="ECO:0007669"/>
    <property type="project" value="UniProtKB-KW"/>
</dbReference>
<dbReference type="Pfam" id="PF02518">
    <property type="entry name" value="HATPase_c"/>
    <property type="match status" value="1"/>
</dbReference>
<evidence type="ECO:0000256" key="6">
    <source>
        <dbReference type="ARBA" id="ARBA00022679"/>
    </source>
</evidence>
<feature type="domain" description="Histidine kinase" evidence="11">
    <location>
        <begin position="250"/>
        <end position="449"/>
    </location>
</feature>
<dbReference type="GO" id="GO:0000155">
    <property type="term" value="F:phosphorelay sensor kinase activity"/>
    <property type="evidence" value="ECO:0007669"/>
    <property type="project" value="InterPro"/>
</dbReference>
<dbReference type="InterPro" id="IPR003661">
    <property type="entry name" value="HisK_dim/P_dom"/>
</dbReference>
<keyword evidence="6" id="KW-0808">Transferase</keyword>
<dbReference type="SMART" id="SM00387">
    <property type="entry name" value="HATPase_c"/>
    <property type="match status" value="1"/>
</dbReference>
<feature type="domain" description="HAMP" evidence="12">
    <location>
        <begin position="190"/>
        <end position="242"/>
    </location>
</feature>
<name>A0A6J4UFC4_9SPHN</name>
<proteinExistence type="predicted"/>
<keyword evidence="10" id="KW-0812">Transmembrane</keyword>
<dbReference type="AlphaFoldDB" id="A0A6J4UFC4"/>
<dbReference type="InterPro" id="IPR003660">
    <property type="entry name" value="HAMP_dom"/>
</dbReference>